<keyword evidence="7 10" id="KW-1208">Phospholipid metabolism</keyword>
<dbReference type="Gene3D" id="3.40.718.10">
    <property type="entry name" value="Isopropylmalate Dehydrogenase"/>
    <property type="match status" value="1"/>
</dbReference>
<keyword evidence="12" id="KW-1185">Reference proteome</keyword>
<comment type="function">
    <text evidence="10">Catalyzes the reversible formation of acyl-phosphate (acyl-PO(4)) from acyl-[acyl-carrier-protein] (acyl-ACP). This enzyme utilizes acyl-ACP as fatty acyl donor, but not acyl-CoA.</text>
</comment>
<reference evidence="11 12" key="1">
    <citation type="submission" date="2022-05" db="EMBL/GenBank/DDBJ databases">
        <authorList>
            <person name="Park J.-S."/>
        </authorList>
    </citation>
    <scope>NUCLEOTIDE SEQUENCE [LARGE SCALE GENOMIC DNA]</scope>
    <source>
        <strain evidence="11 12">2012CJ34-2</strain>
    </source>
</reference>
<evidence type="ECO:0000256" key="5">
    <source>
        <dbReference type="ARBA" id="ARBA00023098"/>
    </source>
</evidence>
<dbReference type="GO" id="GO:0043811">
    <property type="term" value="F:phosphate:acyl-[acyl carrier protein] acyltransferase activity"/>
    <property type="evidence" value="ECO:0007669"/>
    <property type="project" value="UniProtKB-EC"/>
</dbReference>
<dbReference type="InterPro" id="IPR003664">
    <property type="entry name" value="FA_synthesis"/>
</dbReference>
<evidence type="ECO:0000256" key="8">
    <source>
        <dbReference type="ARBA" id="ARBA00024069"/>
    </source>
</evidence>
<comment type="pathway">
    <text evidence="10">Lipid metabolism; phospholipid metabolism.</text>
</comment>
<keyword evidence="6 10" id="KW-0594">Phospholipid biosynthesis</keyword>
<sequence length="339" mass="36852">MSQRKTIALDIMSGDCGPHSRIRAAQETLKLHPGLHLILVGEAHLIREVLGAAETDRITIIQAEQVVTMDDRPSQALRRKQDSSMWRAVEQVAMGMSQACVSAGNTGALMAMGRHLLKTLPGIDRPALVGPVPSASGQTLLLDLGANIDCSAEQLHQFAVLGSLMMSEVYEVSCPRVGLLNVGEEEAKGSEKVRLAQQLLGDNDELNYFGFVEGDDLFSCAVDVVVCDGFPGNVALKSSEGAARYVMRQLQGKQLQGDLKLNLWHRMLAWVARPLLRRFVESLDPGRFNGATLLGLQGVVVKSHGSADEQQFLAAINQAVRAVEQNAVHRINDRLESML</sequence>
<dbReference type="PANTHER" id="PTHR30100:SF1">
    <property type="entry name" value="PHOSPHATE ACYLTRANSFERASE"/>
    <property type="match status" value="1"/>
</dbReference>
<comment type="subcellular location">
    <subcellularLocation>
        <location evidence="10">Cytoplasm</location>
    </subcellularLocation>
    <text evidence="10">Associated with the membrane possibly through PlsY.</text>
</comment>
<dbReference type="SUPFAM" id="SSF53659">
    <property type="entry name" value="Isocitrate/Isopropylmalate dehydrogenase-like"/>
    <property type="match status" value="1"/>
</dbReference>
<dbReference type="PANTHER" id="PTHR30100">
    <property type="entry name" value="FATTY ACID/PHOSPHOLIPID SYNTHESIS PROTEIN PLSX"/>
    <property type="match status" value="1"/>
</dbReference>
<protein>
    <recommendedName>
        <fullName evidence="8 10">Phosphate acyltransferase</fullName>
        <ecNumber evidence="8 10">2.3.1.274</ecNumber>
    </recommendedName>
    <alternativeName>
        <fullName evidence="10">Acyl-ACP phosphotransacylase</fullName>
    </alternativeName>
    <alternativeName>
        <fullName evidence="10">Acyl-[acyl-carrier-protein]--phosphate acyltransferase</fullName>
    </alternativeName>
    <alternativeName>
        <fullName evidence="10">Phosphate-acyl-ACP acyltransferase</fullName>
    </alternativeName>
</protein>
<keyword evidence="3 10" id="KW-0444">Lipid biosynthesis</keyword>
<dbReference type="RefSeq" id="WP_249697586.1">
    <property type="nucleotide sequence ID" value="NZ_JAMFLX010000002.1"/>
</dbReference>
<gene>
    <name evidence="10 11" type="primary">plsX</name>
    <name evidence="11" type="ORF">M3P05_02165</name>
</gene>
<evidence type="ECO:0000256" key="10">
    <source>
        <dbReference type="HAMAP-Rule" id="MF_00019"/>
    </source>
</evidence>
<evidence type="ECO:0000256" key="1">
    <source>
        <dbReference type="ARBA" id="ARBA00001232"/>
    </source>
</evidence>
<evidence type="ECO:0000313" key="12">
    <source>
        <dbReference type="Proteomes" id="UP001203338"/>
    </source>
</evidence>
<dbReference type="HAMAP" id="MF_00019">
    <property type="entry name" value="PlsX"/>
    <property type="match status" value="1"/>
</dbReference>
<comment type="caution">
    <text evidence="11">The sequence shown here is derived from an EMBL/GenBank/DDBJ whole genome shotgun (WGS) entry which is preliminary data.</text>
</comment>
<comment type="subunit">
    <text evidence="9 10">Homodimer. Probably interacts with PlsY.</text>
</comment>
<dbReference type="Proteomes" id="UP001203338">
    <property type="component" value="Unassembled WGS sequence"/>
</dbReference>
<evidence type="ECO:0000256" key="3">
    <source>
        <dbReference type="ARBA" id="ARBA00022516"/>
    </source>
</evidence>
<keyword evidence="4 10" id="KW-0808">Transferase</keyword>
<keyword evidence="11" id="KW-0012">Acyltransferase</keyword>
<dbReference type="PIRSF" id="PIRSF002465">
    <property type="entry name" value="Phsphlp_syn_PlsX"/>
    <property type="match status" value="1"/>
</dbReference>
<evidence type="ECO:0000256" key="2">
    <source>
        <dbReference type="ARBA" id="ARBA00022490"/>
    </source>
</evidence>
<accession>A0ABT0PBM2</accession>
<evidence type="ECO:0000313" key="11">
    <source>
        <dbReference type="EMBL" id="MCL6268754.1"/>
    </source>
</evidence>
<evidence type="ECO:0000256" key="6">
    <source>
        <dbReference type="ARBA" id="ARBA00023209"/>
    </source>
</evidence>
<name>A0ABT0PBM2_9GAMM</name>
<proteinExistence type="inferred from homology"/>
<evidence type="ECO:0000256" key="7">
    <source>
        <dbReference type="ARBA" id="ARBA00023264"/>
    </source>
</evidence>
<dbReference type="InterPro" id="IPR012281">
    <property type="entry name" value="Phospholipid_synth_PlsX-like"/>
</dbReference>
<dbReference type="Pfam" id="PF02504">
    <property type="entry name" value="FA_synthesis"/>
    <property type="match status" value="1"/>
</dbReference>
<keyword evidence="5 10" id="KW-0443">Lipid metabolism</keyword>
<comment type="similarity">
    <text evidence="10">Belongs to the PlsX family.</text>
</comment>
<comment type="catalytic activity">
    <reaction evidence="1 10">
        <text>a fatty acyl-[ACP] + phosphate = an acyl phosphate + holo-[ACP]</text>
        <dbReference type="Rhea" id="RHEA:42292"/>
        <dbReference type="Rhea" id="RHEA-COMP:9685"/>
        <dbReference type="Rhea" id="RHEA-COMP:14125"/>
        <dbReference type="ChEBI" id="CHEBI:43474"/>
        <dbReference type="ChEBI" id="CHEBI:59918"/>
        <dbReference type="ChEBI" id="CHEBI:64479"/>
        <dbReference type="ChEBI" id="CHEBI:138651"/>
        <dbReference type="EC" id="2.3.1.274"/>
    </reaction>
</comment>
<dbReference type="NCBIfam" id="TIGR00182">
    <property type="entry name" value="plsX"/>
    <property type="match status" value="1"/>
</dbReference>
<dbReference type="EC" id="2.3.1.274" evidence="8 10"/>
<evidence type="ECO:0000256" key="9">
    <source>
        <dbReference type="ARBA" id="ARBA00046608"/>
    </source>
</evidence>
<keyword evidence="2 10" id="KW-0963">Cytoplasm</keyword>
<organism evidence="11 12">
    <name type="scientific">Parendozoicomonas callyspongiae</name>
    <dbReference type="NCBI Taxonomy" id="2942213"/>
    <lineage>
        <taxon>Bacteria</taxon>
        <taxon>Pseudomonadati</taxon>
        <taxon>Pseudomonadota</taxon>
        <taxon>Gammaproteobacteria</taxon>
        <taxon>Oceanospirillales</taxon>
        <taxon>Endozoicomonadaceae</taxon>
        <taxon>Parendozoicomonas</taxon>
    </lineage>
</organism>
<evidence type="ECO:0000256" key="4">
    <source>
        <dbReference type="ARBA" id="ARBA00022679"/>
    </source>
</evidence>
<dbReference type="EMBL" id="JAMFLX010000002">
    <property type="protein sequence ID" value="MCL6268754.1"/>
    <property type="molecule type" value="Genomic_DNA"/>
</dbReference>